<dbReference type="Gene3D" id="1.20.1250.20">
    <property type="entry name" value="MFS general substrate transporter like domains"/>
    <property type="match status" value="1"/>
</dbReference>
<gene>
    <name evidence="9" type="ORF">FPHYL_13796</name>
</gene>
<keyword evidence="2" id="KW-0813">Transport</keyword>
<evidence type="ECO:0000256" key="7">
    <source>
        <dbReference type="SAM" id="MobiDB-lite"/>
    </source>
</evidence>
<feature type="region of interest" description="Disordered" evidence="7">
    <location>
        <begin position="823"/>
        <end position="845"/>
    </location>
</feature>
<evidence type="ECO:0000313" key="10">
    <source>
        <dbReference type="Proteomes" id="UP000582016"/>
    </source>
</evidence>
<dbReference type="PANTHER" id="PTHR43791">
    <property type="entry name" value="PERMEASE-RELATED"/>
    <property type="match status" value="1"/>
</dbReference>
<dbReference type="EMBL" id="JAAOAQ010000903">
    <property type="protein sequence ID" value="KAF5532352.1"/>
    <property type="molecule type" value="Genomic_DNA"/>
</dbReference>
<keyword evidence="4 8" id="KW-1133">Transmembrane helix</keyword>
<dbReference type="PANTHER" id="PTHR43791:SF104">
    <property type="entry name" value="MAJOR FACILITATOR SUPERFAMILY (MFS) PROFILE DOMAIN-CONTAINING PROTEIN-RELATED"/>
    <property type="match status" value="1"/>
</dbReference>
<feature type="transmembrane region" description="Helical" evidence="8">
    <location>
        <begin position="517"/>
        <end position="538"/>
    </location>
</feature>
<evidence type="ECO:0000256" key="3">
    <source>
        <dbReference type="ARBA" id="ARBA00022692"/>
    </source>
</evidence>
<dbReference type="Proteomes" id="UP000582016">
    <property type="component" value="Unassembled WGS sequence"/>
</dbReference>
<feature type="transmembrane region" description="Helical" evidence="8">
    <location>
        <begin position="207"/>
        <end position="228"/>
    </location>
</feature>
<feature type="transmembrane region" description="Helical" evidence="8">
    <location>
        <begin position="340"/>
        <end position="362"/>
    </location>
</feature>
<organism evidence="9 10">
    <name type="scientific">Fusarium phyllophilum</name>
    <dbReference type="NCBI Taxonomy" id="47803"/>
    <lineage>
        <taxon>Eukaryota</taxon>
        <taxon>Fungi</taxon>
        <taxon>Dikarya</taxon>
        <taxon>Ascomycota</taxon>
        <taxon>Pezizomycotina</taxon>
        <taxon>Sordariomycetes</taxon>
        <taxon>Hypocreomycetidae</taxon>
        <taxon>Hypocreales</taxon>
        <taxon>Nectriaceae</taxon>
        <taxon>Fusarium</taxon>
        <taxon>Fusarium fujikuroi species complex</taxon>
    </lineage>
</organism>
<sequence>MADKKSTAIDDPIIQVSDSDYDYGSTQKRAYFTGDTFVSGGATELYKPIPEYEGIHRYDPTAEWTEKEEKKLVRRLDKRICSWVCLMFFALQLDRGNISQALSDGMLDDLGLNTNDYNYGMTIFYLCFLSAEVPSQMISKKLGPDVWIPIQMVTWSIIGICQGFVQDKQSFYATRALLGLIEGGFIPDALLYLSYFYTNKELPMRVGFFYCASNGTFIVAAFLAYGILHMRSVGGWEGWRWLFVLEGTLTFLIGVVSWFYLPPGPTQTASWFRGKDGWFTEREEVIMVNRVLRDDPGKVSELRAFTQSSSTDMAVQGGMHNRQGLTLKLLWDALMDYDLWPLYMISWTMLIPTNPVAAYLTLNLKALGFGTFETNLLTIPGYVLFLVHLILISWYSEKINNRMAILLYYSFWCFVLLLTLELLPANASPWAWYSATILMIGFPYIHSINGADKTFLWLCFLLADNPAVSLTSRNAGSVRTRTVGSAMYNMICQASSVISSQIYRDDDKPLYRRGNRVLLALVGWNVVMTVFIKGYYIWRNKTRERIWNAMSEEEKDEYLRTTKDEGNKRLDFRTRTVVLEYKMSGSEDINGAIFSTQFLNTLISTYNHLTTSTNPKIVLPASNTKMESIWNKFSYDRAAVIEEAFSIATDRGQQEWSNADKYVMSQAANDILRSLGGDSGLTFVQFEVLVAYAARSDPEIQLRFLTNLVDVIRESRGIGSLSYYDEQFIDFVMGIHNELIAVVHRNAGLDVSPGPNVDIAQRVLHEGQAPVDSMQLPSGDTTCTWKSEYEEASVDVQQSIEDFALTPERHFYSTFEDMSSLELESDASDPLPVGAWEDVSAGASL</sequence>
<keyword evidence="6" id="KW-0325">Glycoprotein</keyword>
<reference evidence="9 10" key="1">
    <citation type="submission" date="2020-05" db="EMBL/GenBank/DDBJ databases">
        <title>Identification and distribution of gene clusters putatively required for synthesis of sphingolipid metabolism inhibitors in phylogenetically diverse species of the filamentous fungus Fusarium.</title>
        <authorList>
            <person name="Kim H.-S."/>
            <person name="Busman M."/>
            <person name="Brown D.W."/>
            <person name="Divon H."/>
            <person name="Uhlig S."/>
            <person name="Proctor R.H."/>
        </authorList>
    </citation>
    <scope>NUCLEOTIDE SEQUENCE [LARGE SCALE GENOMIC DNA]</scope>
    <source>
        <strain evidence="9 10">NRRL 13617</strain>
    </source>
</reference>
<evidence type="ECO:0000256" key="6">
    <source>
        <dbReference type="ARBA" id="ARBA00023180"/>
    </source>
</evidence>
<comment type="caution">
    <text evidence="9">The sequence shown here is derived from an EMBL/GenBank/DDBJ whole genome shotgun (WGS) entry which is preliminary data.</text>
</comment>
<proteinExistence type="predicted"/>
<dbReference type="InterPro" id="IPR036259">
    <property type="entry name" value="MFS_trans_sf"/>
</dbReference>
<feature type="transmembrane region" description="Helical" evidence="8">
    <location>
        <begin position="374"/>
        <end position="394"/>
    </location>
</feature>
<feature type="transmembrane region" description="Helical" evidence="8">
    <location>
        <begin position="146"/>
        <end position="165"/>
    </location>
</feature>
<keyword evidence="5 8" id="KW-0472">Membrane</keyword>
<dbReference type="GO" id="GO:0016020">
    <property type="term" value="C:membrane"/>
    <property type="evidence" value="ECO:0007669"/>
    <property type="project" value="UniProtKB-SubCell"/>
</dbReference>
<dbReference type="OrthoDB" id="1935484at2759"/>
<feature type="transmembrane region" description="Helical" evidence="8">
    <location>
        <begin position="430"/>
        <end position="448"/>
    </location>
</feature>
<dbReference type="InterPro" id="IPR011701">
    <property type="entry name" value="MFS"/>
</dbReference>
<dbReference type="Pfam" id="PF07690">
    <property type="entry name" value="MFS_1"/>
    <property type="match status" value="1"/>
</dbReference>
<dbReference type="FunFam" id="1.20.1250.20:FF:000106">
    <property type="entry name" value="MFS transporter, putative"/>
    <property type="match status" value="1"/>
</dbReference>
<evidence type="ECO:0000256" key="4">
    <source>
        <dbReference type="ARBA" id="ARBA00022989"/>
    </source>
</evidence>
<feature type="transmembrane region" description="Helical" evidence="8">
    <location>
        <begin position="177"/>
        <end position="195"/>
    </location>
</feature>
<evidence type="ECO:0000256" key="8">
    <source>
        <dbReference type="SAM" id="Phobius"/>
    </source>
</evidence>
<feature type="transmembrane region" description="Helical" evidence="8">
    <location>
        <begin position="240"/>
        <end position="261"/>
    </location>
</feature>
<keyword evidence="3 8" id="KW-0812">Transmembrane</keyword>
<evidence type="ECO:0000313" key="9">
    <source>
        <dbReference type="EMBL" id="KAF5532352.1"/>
    </source>
</evidence>
<name>A0A8H5I8F2_9HYPO</name>
<accession>A0A8H5I8F2</accession>
<evidence type="ECO:0000256" key="1">
    <source>
        <dbReference type="ARBA" id="ARBA00004141"/>
    </source>
</evidence>
<keyword evidence="10" id="KW-1185">Reference proteome</keyword>
<protein>
    <submittedName>
        <fullName evidence="9">Tartrate transporter</fullName>
    </submittedName>
</protein>
<evidence type="ECO:0000256" key="2">
    <source>
        <dbReference type="ARBA" id="ARBA00022448"/>
    </source>
</evidence>
<evidence type="ECO:0000256" key="5">
    <source>
        <dbReference type="ARBA" id="ARBA00023136"/>
    </source>
</evidence>
<dbReference type="GO" id="GO:0022857">
    <property type="term" value="F:transmembrane transporter activity"/>
    <property type="evidence" value="ECO:0007669"/>
    <property type="project" value="InterPro"/>
</dbReference>
<feature type="transmembrane region" description="Helical" evidence="8">
    <location>
        <begin position="406"/>
        <end position="423"/>
    </location>
</feature>
<dbReference type="AlphaFoldDB" id="A0A8H5I8F2"/>
<comment type="subcellular location">
    <subcellularLocation>
        <location evidence="1">Membrane</location>
        <topology evidence="1">Multi-pass membrane protein</topology>
    </subcellularLocation>
</comment>
<dbReference type="SUPFAM" id="SSF103473">
    <property type="entry name" value="MFS general substrate transporter"/>
    <property type="match status" value="1"/>
</dbReference>